<dbReference type="NCBIfam" id="TIGR01844">
    <property type="entry name" value="type_I_sec_TolC"/>
    <property type="match status" value="1"/>
</dbReference>
<evidence type="ECO:0000256" key="1">
    <source>
        <dbReference type="ARBA" id="ARBA00004442"/>
    </source>
</evidence>
<accession>A0ABT4JUR9</accession>
<keyword evidence="4" id="KW-1134">Transmembrane beta strand</keyword>
<evidence type="ECO:0000256" key="4">
    <source>
        <dbReference type="ARBA" id="ARBA00022452"/>
    </source>
</evidence>
<dbReference type="InterPro" id="IPR003423">
    <property type="entry name" value="OMP_efflux"/>
</dbReference>
<keyword evidence="6" id="KW-0472">Membrane</keyword>
<dbReference type="PANTHER" id="PTHR30026">
    <property type="entry name" value="OUTER MEMBRANE PROTEIN TOLC"/>
    <property type="match status" value="1"/>
</dbReference>
<evidence type="ECO:0000313" key="10">
    <source>
        <dbReference type="EMBL" id="MCZ2722053.1"/>
    </source>
</evidence>
<dbReference type="SUPFAM" id="SSF56954">
    <property type="entry name" value="Outer membrane efflux proteins (OEP)"/>
    <property type="match status" value="1"/>
</dbReference>
<keyword evidence="9" id="KW-0732">Signal</keyword>
<keyword evidence="7" id="KW-0998">Cell outer membrane</keyword>
<dbReference type="EMBL" id="JAPUBN010000015">
    <property type="protein sequence ID" value="MCZ2722053.1"/>
    <property type="molecule type" value="Genomic_DNA"/>
</dbReference>
<evidence type="ECO:0000256" key="5">
    <source>
        <dbReference type="ARBA" id="ARBA00022692"/>
    </source>
</evidence>
<proteinExistence type="inferred from homology"/>
<comment type="caution">
    <text evidence="10">The sequence shown here is derived from an EMBL/GenBank/DDBJ whole genome shotgun (WGS) entry which is preliminary data.</text>
</comment>
<evidence type="ECO:0000256" key="2">
    <source>
        <dbReference type="ARBA" id="ARBA00007613"/>
    </source>
</evidence>
<dbReference type="Proteomes" id="UP001149719">
    <property type="component" value="Unassembled WGS sequence"/>
</dbReference>
<keyword evidence="3" id="KW-0813">Transport</keyword>
<comment type="subcellular location">
    <subcellularLocation>
        <location evidence="1">Cell outer membrane</location>
    </subcellularLocation>
</comment>
<evidence type="ECO:0000256" key="6">
    <source>
        <dbReference type="ARBA" id="ARBA00023136"/>
    </source>
</evidence>
<feature type="signal peptide" evidence="9">
    <location>
        <begin position="1"/>
        <end position="21"/>
    </location>
</feature>
<evidence type="ECO:0000256" key="9">
    <source>
        <dbReference type="SAM" id="SignalP"/>
    </source>
</evidence>
<comment type="similarity">
    <text evidence="2">Belongs to the outer membrane factor (OMF) (TC 1.B.17) family.</text>
</comment>
<evidence type="ECO:0000256" key="3">
    <source>
        <dbReference type="ARBA" id="ARBA00022448"/>
    </source>
</evidence>
<keyword evidence="5" id="KW-0812">Transmembrane</keyword>
<feature type="compositionally biased region" description="Polar residues" evidence="8">
    <location>
        <begin position="459"/>
        <end position="476"/>
    </location>
</feature>
<gene>
    <name evidence="10" type="ORF">O1D97_10400</name>
</gene>
<organism evidence="10 11">
    <name type="scientific">Marinomonas phaeophyticola</name>
    <dbReference type="NCBI Taxonomy" id="3004091"/>
    <lineage>
        <taxon>Bacteria</taxon>
        <taxon>Pseudomonadati</taxon>
        <taxon>Pseudomonadota</taxon>
        <taxon>Gammaproteobacteria</taxon>
        <taxon>Oceanospirillales</taxon>
        <taxon>Oceanospirillaceae</taxon>
        <taxon>Marinomonas</taxon>
    </lineage>
</organism>
<feature type="compositionally biased region" description="Acidic residues" evidence="8">
    <location>
        <begin position="477"/>
        <end position="491"/>
    </location>
</feature>
<dbReference type="Pfam" id="PF02321">
    <property type="entry name" value="OEP"/>
    <property type="match status" value="2"/>
</dbReference>
<name>A0ABT4JUR9_9GAMM</name>
<evidence type="ECO:0000256" key="7">
    <source>
        <dbReference type="ARBA" id="ARBA00023237"/>
    </source>
</evidence>
<reference evidence="10" key="1">
    <citation type="submission" date="2022-12" db="EMBL/GenBank/DDBJ databases">
        <title>Marinomonas 15G1-11 sp. nov, isolated from marine algae.</title>
        <authorList>
            <person name="Butt M."/>
            <person name="Choi D.G."/>
            <person name="Kim J.M."/>
            <person name="Lee J.K."/>
            <person name="Baek J.H."/>
            <person name="Jeon C.O."/>
        </authorList>
    </citation>
    <scope>NUCLEOTIDE SEQUENCE</scope>
    <source>
        <strain evidence="10">15G1-11</strain>
    </source>
</reference>
<feature type="chain" id="PRO_5046507541" evidence="9">
    <location>
        <begin position="22"/>
        <end position="491"/>
    </location>
</feature>
<feature type="region of interest" description="Disordered" evidence="8">
    <location>
        <begin position="454"/>
        <end position="491"/>
    </location>
</feature>
<dbReference type="Gene3D" id="1.20.1600.10">
    <property type="entry name" value="Outer membrane efflux proteins (OEP)"/>
    <property type="match status" value="1"/>
</dbReference>
<dbReference type="InterPro" id="IPR051906">
    <property type="entry name" value="TolC-like"/>
</dbReference>
<dbReference type="PANTHER" id="PTHR30026:SF22">
    <property type="entry name" value="OUTER MEMBRANE EFFLUX PROTEIN"/>
    <property type="match status" value="1"/>
</dbReference>
<dbReference type="RefSeq" id="WP_269125357.1">
    <property type="nucleotide sequence ID" value="NZ_JAPUBN010000015.1"/>
</dbReference>
<protein>
    <submittedName>
        <fullName evidence="10">TolC family outer membrane protein</fullName>
    </submittedName>
</protein>
<evidence type="ECO:0000313" key="11">
    <source>
        <dbReference type="Proteomes" id="UP001149719"/>
    </source>
</evidence>
<dbReference type="InterPro" id="IPR010130">
    <property type="entry name" value="T1SS_OMP_TolC"/>
</dbReference>
<evidence type="ECO:0000256" key="8">
    <source>
        <dbReference type="SAM" id="MobiDB-lite"/>
    </source>
</evidence>
<sequence>MKSFSKTVLLTSLLYSAASSAITLEEATYIAMENDPSVRQAISKYNENKNSIDLSRSGYKPSLDLNAGIGRETTYNDGADDTKLTRRELSLSFSQPLFRGFQTQNEVKRTKNETEASRWEALIAVENTSLQVAEVYSNVLRFRELLKLSELNLKTHERIYEQLKLKSDTGVGRQSELSLITARLAKAHSNRLAALNNLVDAKSQYLRVVGQLPDENMIHPVPDRDLLPTTLEMAIEQALEKNPAIEVTNWDVQATENAKASTTAANYPQVDFVVERTWDNNIDGTDGPSEDLLAMVRLSYNLYSGGADTQRRKIAEQQIIQASEVRKNTIRDTELTVRLAWAAHKAVAAQKRHIQQHVIATKQSQKAYESQFRLGRRTLLDVLDSENELFEARQDYVNADYDEQFSEFRLFNSKGELMRALRIYRPAILGFEDEIEDESNVTTPRESAFEQLNVAESELPNNTSNSSFQNGRNSEPTESELFIESEDGSGW</sequence>
<keyword evidence="11" id="KW-1185">Reference proteome</keyword>